<evidence type="ECO:0000256" key="1">
    <source>
        <dbReference type="SAM" id="Phobius"/>
    </source>
</evidence>
<name>A0ABS5ZJJ8_9GAMM</name>
<keyword evidence="1" id="KW-0472">Membrane</keyword>
<dbReference type="EMBL" id="JAGSOY010000198">
    <property type="protein sequence ID" value="MBU2714261.1"/>
    <property type="molecule type" value="Genomic_DNA"/>
</dbReference>
<dbReference type="Proteomes" id="UP000690515">
    <property type="component" value="Unassembled WGS sequence"/>
</dbReference>
<reference evidence="2 3" key="1">
    <citation type="submission" date="2021-04" db="EMBL/GenBank/DDBJ databases">
        <authorList>
            <person name="Pira H."/>
            <person name="Risdian C."/>
            <person name="Wink J."/>
        </authorList>
    </citation>
    <scope>NUCLEOTIDE SEQUENCE [LARGE SCALE GENOMIC DNA]</scope>
    <source>
        <strain evidence="2 3">WH53</strain>
    </source>
</reference>
<feature type="transmembrane region" description="Helical" evidence="1">
    <location>
        <begin position="6"/>
        <end position="36"/>
    </location>
</feature>
<dbReference type="RefSeq" id="WP_215822524.1">
    <property type="nucleotide sequence ID" value="NZ_JAGSOY010000198.1"/>
</dbReference>
<comment type="caution">
    <text evidence="2">The sequence shown here is derived from an EMBL/GenBank/DDBJ whole genome shotgun (WGS) entry which is preliminary data.</text>
</comment>
<sequence length="125" mass="13172">MKALSIVALVFSALSIFIPVGGVFIAMLCSLMAIIAFRSQPTLSGVTFGINIINTAFLSPSIMISDAASSGALDLGTTTTSAPTEAGSIYWFYVGFHVVLFIAAIVWRLTRGAPKQNIEQSAPQT</sequence>
<feature type="transmembrane region" description="Helical" evidence="1">
    <location>
        <begin position="88"/>
        <end position="107"/>
    </location>
</feature>
<evidence type="ECO:0000313" key="2">
    <source>
        <dbReference type="EMBL" id="MBU2714261.1"/>
    </source>
</evidence>
<organism evidence="2 3">
    <name type="scientific">Zooshikella harenae</name>
    <dbReference type="NCBI Taxonomy" id="2827238"/>
    <lineage>
        <taxon>Bacteria</taxon>
        <taxon>Pseudomonadati</taxon>
        <taxon>Pseudomonadota</taxon>
        <taxon>Gammaproteobacteria</taxon>
        <taxon>Oceanospirillales</taxon>
        <taxon>Zooshikellaceae</taxon>
        <taxon>Zooshikella</taxon>
    </lineage>
</organism>
<gene>
    <name evidence="2" type="ORF">KCG35_24750</name>
</gene>
<accession>A0ABS5ZJJ8</accession>
<protein>
    <submittedName>
        <fullName evidence="2">Uncharacterized protein</fullName>
    </submittedName>
</protein>
<feature type="transmembrane region" description="Helical" evidence="1">
    <location>
        <begin position="48"/>
        <end position="68"/>
    </location>
</feature>
<proteinExistence type="predicted"/>
<keyword evidence="3" id="KW-1185">Reference proteome</keyword>
<keyword evidence="1" id="KW-0812">Transmembrane</keyword>
<keyword evidence="1" id="KW-1133">Transmembrane helix</keyword>
<evidence type="ECO:0000313" key="3">
    <source>
        <dbReference type="Proteomes" id="UP000690515"/>
    </source>
</evidence>